<sequence length="237" mass="25472">MSNLSHTEILDLLKHGLIVDFNTPTLNLAKTEEAVASLAPFESLTALNGSTTTSNQITTMAQTCINAGATGIRVNELKILEAIRKTIKAPIIASVNRHLENTAVTTTPFLVDVEDLARAGADIIAIDGTVRPHPIAIKDLLNKAHELQCLAMAECYSVEDALNCQKLGFDLIEICAESDKSVSKQIITTLEKSGIHPIVQSYSSNLDEIKSLLGIGAYAIVITADNAQTFTTMKIDL</sequence>
<evidence type="ECO:0000313" key="7">
    <source>
        <dbReference type="EMBL" id="VEJ09065.1"/>
    </source>
</evidence>
<dbReference type="Pfam" id="PF04131">
    <property type="entry name" value="NanE"/>
    <property type="match status" value="1"/>
</dbReference>
<evidence type="ECO:0000256" key="6">
    <source>
        <dbReference type="ARBA" id="ARBA00023277"/>
    </source>
</evidence>
<dbReference type="InterPro" id="IPR011060">
    <property type="entry name" value="RibuloseP-bd_barrel"/>
</dbReference>
<organism evidence="7 8">
    <name type="scientific">Actinobacillus delphinicola</name>
    <dbReference type="NCBI Taxonomy" id="51161"/>
    <lineage>
        <taxon>Bacteria</taxon>
        <taxon>Pseudomonadati</taxon>
        <taxon>Pseudomonadota</taxon>
        <taxon>Gammaproteobacteria</taxon>
        <taxon>Pasteurellales</taxon>
        <taxon>Pasteurellaceae</taxon>
        <taxon>Actinobacillus</taxon>
    </lineage>
</organism>
<evidence type="ECO:0000256" key="5">
    <source>
        <dbReference type="ARBA" id="ARBA00023235"/>
    </source>
</evidence>
<dbReference type="Gene3D" id="3.20.20.70">
    <property type="entry name" value="Aldolase class I"/>
    <property type="match status" value="1"/>
</dbReference>
<dbReference type="AlphaFoldDB" id="A0A448TT38"/>
<proteinExistence type="predicted"/>
<keyword evidence="6" id="KW-0119">Carbohydrate metabolism</keyword>
<comment type="pathway">
    <text evidence="3">Amino-sugar metabolism; N-acetylneuraminate degradation; D-fructose 6-phosphate from N-acetylneuraminate: step 3/5.</text>
</comment>
<dbReference type="PANTHER" id="PTHR36204:SF1">
    <property type="entry name" value="N-ACETYLMANNOSAMINE-6-PHOSPHATE 2-EPIMERASE-RELATED"/>
    <property type="match status" value="1"/>
</dbReference>
<evidence type="ECO:0000256" key="3">
    <source>
        <dbReference type="ARBA" id="ARBA00005081"/>
    </source>
</evidence>
<protein>
    <recommendedName>
        <fullName evidence="4">N-acylglucosamine-6-phosphate 2-epimerase</fullName>
        <ecNumber evidence="4">5.1.3.9</ecNumber>
    </recommendedName>
</protein>
<dbReference type="RefSeq" id="WP_126598675.1">
    <property type="nucleotide sequence ID" value="NZ_LR134510.1"/>
</dbReference>
<dbReference type="UniPathway" id="UPA00629">
    <property type="reaction ID" value="UER00682"/>
</dbReference>
<keyword evidence="5 7" id="KW-0413">Isomerase</keyword>
<dbReference type="GO" id="GO:0019262">
    <property type="term" value="P:N-acetylneuraminate catabolic process"/>
    <property type="evidence" value="ECO:0007669"/>
    <property type="project" value="UniProtKB-UniPathway"/>
</dbReference>
<dbReference type="PANTHER" id="PTHR36204">
    <property type="entry name" value="N-ACETYLMANNOSAMINE-6-PHOSPHATE 2-EPIMERASE-RELATED"/>
    <property type="match status" value="1"/>
</dbReference>
<dbReference type="GO" id="GO:0006053">
    <property type="term" value="P:N-acetylmannosamine catabolic process"/>
    <property type="evidence" value="ECO:0007669"/>
    <property type="project" value="TreeGrafter"/>
</dbReference>
<evidence type="ECO:0000256" key="2">
    <source>
        <dbReference type="ARBA" id="ARBA00002147"/>
    </source>
</evidence>
<dbReference type="InterPro" id="IPR013785">
    <property type="entry name" value="Aldolase_TIM"/>
</dbReference>
<comment type="catalytic activity">
    <reaction evidence="1">
        <text>an N-acyl-D-glucosamine 6-phosphate = an N-acyl-D-mannosamine 6-phosphate</text>
        <dbReference type="Rhea" id="RHEA:23932"/>
        <dbReference type="ChEBI" id="CHEBI:57599"/>
        <dbReference type="ChEBI" id="CHEBI:57666"/>
        <dbReference type="EC" id="5.1.3.9"/>
    </reaction>
</comment>
<dbReference type="SUPFAM" id="SSF51366">
    <property type="entry name" value="Ribulose-phoshate binding barrel"/>
    <property type="match status" value="1"/>
</dbReference>
<gene>
    <name evidence="7" type="primary">nanE</name>
    <name evidence="7" type="ORF">NCTC12871_00495</name>
</gene>
<dbReference type="OrthoDB" id="9810372at2"/>
<accession>A0A448TT38</accession>
<keyword evidence="8" id="KW-1185">Reference proteome</keyword>
<evidence type="ECO:0000256" key="4">
    <source>
        <dbReference type="ARBA" id="ARBA00013180"/>
    </source>
</evidence>
<evidence type="ECO:0000256" key="1">
    <source>
        <dbReference type="ARBA" id="ARBA00000056"/>
    </source>
</evidence>
<comment type="function">
    <text evidence="2">Converts N-acetylmannosamine-6-phosphate (ManNAc-6-P) to N-acetylglucosamine-6-phosphate (GlcNAc-6-P).</text>
</comment>
<evidence type="ECO:0000313" key="8">
    <source>
        <dbReference type="Proteomes" id="UP000279799"/>
    </source>
</evidence>
<dbReference type="EC" id="5.1.3.9" evidence="4"/>
<dbReference type="InterPro" id="IPR007260">
    <property type="entry name" value="NanE"/>
</dbReference>
<dbReference type="GO" id="GO:0005829">
    <property type="term" value="C:cytosol"/>
    <property type="evidence" value="ECO:0007669"/>
    <property type="project" value="TreeGrafter"/>
</dbReference>
<dbReference type="EMBL" id="LR134510">
    <property type="protein sequence ID" value="VEJ09065.1"/>
    <property type="molecule type" value="Genomic_DNA"/>
</dbReference>
<reference evidence="7 8" key="1">
    <citation type="submission" date="2018-12" db="EMBL/GenBank/DDBJ databases">
        <authorList>
            <consortium name="Pathogen Informatics"/>
        </authorList>
    </citation>
    <scope>NUCLEOTIDE SEQUENCE [LARGE SCALE GENOMIC DNA]</scope>
    <source>
        <strain evidence="7 8">NCTC12871</strain>
    </source>
</reference>
<dbReference type="KEGG" id="adp:NCTC12871_00495"/>
<dbReference type="Proteomes" id="UP000279799">
    <property type="component" value="Chromosome"/>
</dbReference>
<name>A0A448TT38_9PAST</name>
<dbReference type="GO" id="GO:0047465">
    <property type="term" value="F:N-acylglucosamine-6-phosphate 2-epimerase activity"/>
    <property type="evidence" value="ECO:0007669"/>
    <property type="project" value="UniProtKB-EC"/>
</dbReference>